<gene>
    <name evidence="2" type="ORF">CBF29_02800</name>
</gene>
<dbReference type="InterPro" id="IPR016181">
    <property type="entry name" value="Acyl_CoA_acyltransferase"/>
</dbReference>
<dbReference type="PROSITE" id="PS51186">
    <property type="entry name" value="GNAT"/>
    <property type="match status" value="1"/>
</dbReference>
<dbReference type="CDD" id="cd04301">
    <property type="entry name" value="NAT_SF"/>
    <property type="match status" value="1"/>
</dbReference>
<feature type="domain" description="N-acetyltransferase" evidence="1">
    <location>
        <begin position="1"/>
        <end position="186"/>
    </location>
</feature>
<dbReference type="Gene3D" id="3.40.630.30">
    <property type="match status" value="1"/>
</dbReference>
<dbReference type="AlphaFoldDB" id="A0A430B4P7"/>
<name>A0A430B4P7_9ENTE</name>
<keyword evidence="2" id="KW-0808">Transferase</keyword>
<dbReference type="SUPFAM" id="SSF55729">
    <property type="entry name" value="Acyl-CoA N-acyltransferases (Nat)"/>
    <property type="match status" value="1"/>
</dbReference>
<dbReference type="Pfam" id="PF00583">
    <property type="entry name" value="Acetyltransf_1"/>
    <property type="match status" value="1"/>
</dbReference>
<comment type="caution">
    <text evidence="2">The sequence shown here is derived from an EMBL/GenBank/DDBJ whole genome shotgun (WGS) entry which is preliminary data.</text>
</comment>
<organism evidence="2 3">
    <name type="scientific">Vagococcus elongatus</name>
    <dbReference type="NCBI Taxonomy" id="180344"/>
    <lineage>
        <taxon>Bacteria</taxon>
        <taxon>Bacillati</taxon>
        <taxon>Bacillota</taxon>
        <taxon>Bacilli</taxon>
        <taxon>Lactobacillales</taxon>
        <taxon>Enterococcaceae</taxon>
        <taxon>Vagococcus</taxon>
    </lineage>
</organism>
<dbReference type="InterPro" id="IPR000182">
    <property type="entry name" value="GNAT_dom"/>
</dbReference>
<dbReference type="GO" id="GO:0016747">
    <property type="term" value="F:acyltransferase activity, transferring groups other than amino-acyl groups"/>
    <property type="evidence" value="ECO:0007669"/>
    <property type="project" value="InterPro"/>
</dbReference>
<dbReference type="PANTHER" id="PTHR43617">
    <property type="entry name" value="L-AMINO ACID N-ACETYLTRANSFERASE"/>
    <property type="match status" value="1"/>
</dbReference>
<reference evidence="2 3" key="1">
    <citation type="submission" date="2017-05" db="EMBL/GenBank/DDBJ databases">
        <title>Vagococcus spp. assemblies.</title>
        <authorList>
            <person name="Gulvik C.A."/>
        </authorList>
    </citation>
    <scope>NUCLEOTIDE SEQUENCE [LARGE SCALE GENOMIC DNA]</scope>
    <source>
        <strain evidence="2 3">CCUG 51432</strain>
    </source>
</reference>
<dbReference type="EMBL" id="NGKA01000002">
    <property type="protein sequence ID" value="RSU15278.1"/>
    <property type="molecule type" value="Genomic_DNA"/>
</dbReference>
<dbReference type="RefSeq" id="WP_126807057.1">
    <property type="nucleotide sequence ID" value="NZ_NGKA01000002.1"/>
</dbReference>
<dbReference type="InterPro" id="IPR050276">
    <property type="entry name" value="MshD_Acetyltransferase"/>
</dbReference>
<keyword evidence="3" id="KW-1185">Reference proteome</keyword>
<sequence length="186" mass="21263">MIRRAEKKDIETVLPLILVILKDMELDFLLKYGEETTLEVLRQGYVSEGFRYYYKRAIVAVENEEVVGVAFGYLDTEESIIDAPLKNIFAKLGIDLDEKMFVDKEAGENQWYLDSIAVRDDQRGKGVGGKLLAALPKFIEETNKIGLNVDKANPKAKKLYQRFGFVDAGEMIISGHKYDHMLRELH</sequence>
<accession>A0A430B4P7</accession>
<evidence type="ECO:0000313" key="3">
    <source>
        <dbReference type="Proteomes" id="UP000287605"/>
    </source>
</evidence>
<protein>
    <submittedName>
        <fullName evidence="2">GNAT family N-acetyltransferase</fullName>
    </submittedName>
</protein>
<evidence type="ECO:0000259" key="1">
    <source>
        <dbReference type="PROSITE" id="PS51186"/>
    </source>
</evidence>
<dbReference type="OrthoDB" id="5319888at2"/>
<evidence type="ECO:0000313" key="2">
    <source>
        <dbReference type="EMBL" id="RSU15278.1"/>
    </source>
</evidence>
<proteinExistence type="predicted"/>
<dbReference type="PANTHER" id="PTHR43617:SF34">
    <property type="entry name" value="PUTATIVE-RELATED"/>
    <property type="match status" value="1"/>
</dbReference>
<dbReference type="Proteomes" id="UP000287605">
    <property type="component" value="Unassembled WGS sequence"/>
</dbReference>